<dbReference type="EMBL" id="WAEL01000001">
    <property type="protein sequence ID" value="NID09371.1"/>
    <property type="molecule type" value="Genomic_DNA"/>
</dbReference>
<evidence type="ECO:0000313" key="2">
    <source>
        <dbReference type="Proteomes" id="UP000606008"/>
    </source>
</evidence>
<gene>
    <name evidence="1" type="ORF">F7231_04250</name>
</gene>
<proteinExistence type="predicted"/>
<name>A0ABX0QAR9_9BACT</name>
<organism evidence="1 2">
    <name type="scientific">Fibrivirga algicola</name>
    <dbReference type="NCBI Taxonomy" id="2950420"/>
    <lineage>
        <taxon>Bacteria</taxon>
        <taxon>Pseudomonadati</taxon>
        <taxon>Bacteroidota</taxon>
        <taxon>Cytophagia</taxon>
        <taxon>Cytophagales</taxon>
        <taxon>Spirosomataceae</taxon>
        <taxon>Fibrivirga</taxon>
    </lineage>
</organism>
<comment type="caution">
    <text evidence="1">The sequence shown here is derived from an EMBL/GenBank/DDBJ whole genome shotgun (WGS) entry which is preliminary data.</text>
</comment>
<protein>
    <recommendedName>
        <fullName evidence="3">Minor tail protein</fullName>
    </recommendedName>
</protein>
<evidence type="ECO:0000313" key="1">
    <source>
        <dbReference type="EMBL" id="NID09371.1"/>
    </source>
</evidence>
<accession>A0ABX0QAR9</accession>
<dbReference type="RefSeq" id="WP_166691003.1">
    <property type="nucleotide sequence ID" value="NZ_WAEL01000001.1"/>
</dbReference>
<dbReference type="Proteomes" id="UP000606008">
    <property type="component" value="Unassembled WGS sequence"/>
</dbReference>
<evidence type="ECO:0008006" key="3">
    <source>
        <dbReference type="Google" id="ProtNLM"/>
    </source>
</evidence>
<keyword evidence="2" id="KW-1185">Reference proteome</keyword>
<sequence>MLRAIILAGFYNNSTSVTVDVAGVAPGTTILICRGEFIIGSAVVVTLNAALVIPVLALGTGDIIQASIGVRGSGSGIPVRVLSSSTLPTGWLTPTTIRVTNAGGTTTDYTAAQYLAAFGQLPADVYDPIEAGLARVPANYEQDPTLDTVDFDLQISQQPGQTTITVLPRSSDVLLVGWNGATPSTAAPLTITTGATVSVTVRRDTDNLTASRTLSVSVLPSGVSGSGAIKALAYRWYANGLLRLFVNSASPVEVAIPGLAGGAYQAGTSYDTNYWEVTWSGTTAAGTYTATARVIGETNPANYYTLVFTI</sequence>
<reference evidence="1" key="1">
    <citation type="submission" date="2024-05" db="EMBL/GenBank/DDBJ databases">
        <authorList>
            <person name="Jung D.-H."/>
        </authorList>
    </citation>
    <scope>NUCLEOTIDE SEQUENCE</scope>
    <source>
        <strain evidence="1">JA-25</strain>
    </source>
</reference>